<dbReference type="InterPro" id="IPR007110">
    <property type="entry name" value="Ig-like_dom"/>
</dbReference>
<keyword evidence="8" id="KW-0393">Immunoglobulin domain</keyword>
<comment type="caution">
    <text evidence="11">The sequence shown here is derived from an EMBL/GenBank/DDBJ whole genome shotgun (WGS) entry which is preliminary data.</text>
</comment>
<dbReference type="PANTHER" id="PTHR10075:SF100">
    <property type="entry name" value="FASCICLIN-2"/>
    <property type="match status" value="1"/>
</dbReference>
<dbReference type="EMBL" id="CAAALY010249855">
    <property type="protein sequence ID" value="VEL35441.1"/>
    <property type="molecule type" value="Genomic_DNA"/>
</dbReference>
<evidence type="ECO:0000313" key="11">
    <source>
        <dbReference type="EMBL" id="VEL35441.1"/>
    </source>
</evidence>
<feature type="compositionally biased region" description="Low complexity" evidence="9">
    <location>
        <begin position="186"/>
        <end position="206"/>
    </location>
</feature>
<evidence type="ECO:0000256" key="7">
    <source>
        <dbReference type="ARBA" id="ARBA00023180"/>
    </source>
</evidence>
<keyword evidence="2" id="KW-1003">Cell membrane</keyword>
<dbReference type="GO" id="GO:0030424">
    <property type="term" value="C:axon"/>
    <property type="evidence" value="ECO:0007669"/>
    <property type="project" value="TreeGrafter"/>
</dbReference>
<evidence type="ECO:0000256" key="4">
    <source>
        <dbReference type="ARBA" id="ARBA00022737"/>
    </source>
</evidence>
<dbReference type="SUPFAM" id="SSF48726">
    <property type="entry name" value="Immunoglobulin"/>
    <property type="match status" value="1"/>
</dbReference>
<evidence type="ECO:0000256" key="5">
    <source>
        <dbReference type="ARBA" id="ARBA00023136"/>
    </source>
</evidence>
<dbReference type="GO" id="GO:0007156">
    <property type="term" value="P:homophilic cell adhesion via plasma membrane adhesion molecules"/>
    <property type="evidence" value="ECO:0007669"/>
    <property type="project" value="TreeGrafter"/>
</dbReference>
<evidence type="ECO:0000256" key="6">
    <source>
        <dbReference type="ARBA" id="ARBA00023157"/>
    </source>
</evidence>
<keyword evidence="3" id="KW-0732">Signal</keyword>
<dbReference type="Proteomes" id="UP000784294">
    <property type="component" value="Unassembled WGS sequence"/>
</dbReference>
<dbReference type="FunFam" id="2.60.40.10:FF:000273">
    <property type="entry name" value="contactin-3 isoform X1"/>
    <property type="match status" value="1"/>
</dbReference>
<sequence length="229" mass="24674">MIISSEPMLVISPHNTSVTLGRVVTLPCAAEGEPTPQLNWFKDNQPVVMDSRHSLVQNGSLRIVAVDEVDEGVYQCRATSALGEAVSQPAKVSIQVDGGWSQWSEWAACSRSCGHGGLRSRVIRVYAQVPNVFFVSHLSFSGLSPHPLNYFQLRLAVGRASVVIRPLETEVAIARVRRRRHGHVCSPTAPSTGPGAPGRRGPTARPLAELGFGNAKGAATVRPPRMEAR</sequence>
<feature type="domain" description="Ig-like" evidence="10">
    <location>
        <begin position="7"/>
        <end position="93"/>
    </location>
</feature>
<evidence type="ECO:0000256" key="8">
    <source>
        <dbReference type="ARBA" id="ARBA00023319"/>
    </source>
</evidence>
<dbReference type="InterPro" id="IPR036383">
    <property type="entry name" value="TSP1_rpt_sf"/>
</dbReference>
<dbReference type="InterPro" id="IPR000884">
    <property type="entry name" value="TSP1_rpt"/>
</dbReference>
<evidence type="ECO:0000256" key="3">
    <source>
        <dbReference type="ARBA" id="ARBA00022729"/>
    </source>
</evidence>
<dbReference type="InterPro" id="IPR013098">
    <property type="entry name" value="Ig_I-set"/>
</dbReference>
<dbReference type="Gene3D" id="2.20.100.10">
    <property type="entry name" value="Thrombospondin type-1 (TSP1) repeat"/>
    <property type="match status" value="1"/>
</dbReference>
<evidence type="ECO:0000256" key="9">
    <source>
        <dbReference type="SAM" id="MobiDB-lite"/>
    </source>
</evidence>
<reference evidence="11" key="1">
    <citation type="submission" date="2018-11" db="EMBL/GenBank/DDBJ databases">
        <authorList>
            <consortium name="Pathogen Informatics"/>
        </authorList>
    </citation>
    <scope>NUCLEOTIDE SEQUENCE</scope>
</reference>
<dbReference type="OrthoDB" id="6263498at2759"/>
<dbReference type="Gene3D" id="2.60.40.10">
    <property type="entry name" value="Immunoglobulins"/>
    <property type="match status" value="1"/>
</dbReference>
<feature type="region of interest" description="Disordered" evidence="9">
    <location>
        <begin position="182"/>
        <end position="229"/>
    </location>
</feature>
<keyword evidence="4" id="KW-0677">Repeat</keyword>
<gene>
    <name evidence="11" type="ORF">PXEA_LOCUS28881</name>
</gene>
<dbReference type="GO" id="GO:0070593">
    <property type="term" value="P:dendrite self-avoidance"/>
    <property type="evidence" value="ECO:0007669"/>
    <property type="project" value="TreeGrafter"/>
</dbReference>
<organism evidence="11 12">
    <name type="scientific">Protopolystoma xenopodis</name>
    <dbReference type="NCBI Taxonomy" id="117903"/>
    <lineage>
        <taxon>Eukaryota</taxon>
        <taxon>Metazoa</taxon>
        <taxon>Spiralia</taxon>
        <taxon>Lophotrochozoa</taxon>
        <taxon>Platyhelminthes</taxon>
        <taxon>Monogenea</taxon>
        <taxon>Polyopisthocotylea</taxon>
        <taxon>Polystomatidea</taxon>
        <taxon>Polystomatidae</taxon>
        <taxon>Protopolystoma</taxon>
    </lineage>
</organism>
<dbReference type="SMART" id="SM00409">
    <property type="entry name" value="IG"/>
    <property type="match status" value="1"/>
</dbReference>
<accession>A0A448XFN1</accession>
<dbReference type="InterPro" id="IPR036179">
    <property type="entry name" value="Ig-like_dom_sf"/>
</dbReference>
<dbReference type="InterPro" id="IPR013783">
    <property type="entry name" value="Ig-like_fold"/>
</dbReference>
<dbReference type="InterPro" id="IPR003599">
    <property type="entry name" value="Ig_sub"/>
</dbReference>
<evidence type="ECO:0000259" key="10">
    <source>
        <dbReference type="PROSITE" id="PS50835"/>
    </source>
</evidence>
<dbReference type="GO" id="GO:0098632">
    <property type="term" value="F:cell-cell adhesion mediator activity"/>
    <property type="evidence" value="ECO:0007669"/>
    <property type="project" value="TreeGrafter"/>
</dbReference>
<dbReference type="GO" id="GO:0005886">
    <property type="term" value="C:plasma membrane"/>
    <property type="evidence" value="ECO:0007669"/>
    <property type="project" value="UniProtKB-SubCell"/>
</dbReference>
<keyword evidence="12" id="KW-1185">Reference proteome</keyword>
<dbReference type="Pfam" id="PF07679">
    <property type="entry name" value="I-set"/>
    <property type="match status" value="1"/>
</dbReference>
<proteinExistence type="predicted"/>
<evidence type="ECO:0000313" key="12">
    <source>
        <dbReference type="Proteomes" id="UP000784294"/>
    </source>
</evidence>
<dbReference type="SUPFAM" id="SSF82895">
    <property type="entry name" value="TSP-1 type 1 repeat"/>
    <property type="match status" value="1"/>
</dbReference>
<protein>
    <recommendedName>
        <fullName evidence="10">Ig-like domain-containing protein</fullName>
    </recommendedName>
</protein>
<dbReference type="PANTHER" id="PTHR10075">
    <property type="entry name" value="BASIGIN RELATED"/>
    <property type="match status" value="1"/>
</dbReference>
<dbReference type="PROSITE" id="PS50835">
    <property type="entry name" value="IG_LIKE"/>
    <property type="match status" value="1"/>
</dbReference>
<dbReference type="SMART" id="SM00408">
    <property type="entry name" value="IGc2"/>
    <property type="match status" value="1"/>
</dbReference>
<keyword evidence="5" id="KW-0472">Membrane</keyword>
<evidence type="ECO:0000256" key="2">
    <source>
        <dbReference type="ARBA" id="ARBA00022475"/>
    </source>
</evidence>
<dbReference type="Pfam" id="PF00090">
    <property type="entry name" value="TSP_1"/>
    <property type="match status" value="1"/>
</dbReference>
<dbReference type="GO" id="GO:0007411">
    <property type="term" value="P:axon guidance"/>
    <property type="evidence" value="ECO:0007669"/>
    <property type="project" value="TreeGrafter"/>
</dbReference>
<name>A0A448XFN1_9PLAT</name>
<dbReference type="PROSITE" id="PS50092">
    <property type="entry name" value="TSP1"/>
    <property type="match status" value="1"/>
</dbReference>
<dbReference type="InterPro" id="IPR003598">
    <property type="entry name" value="Ig_sub2"/>
</dbReference>
<keyword evidence="7" id="KW-0325">Glycoprotein</keyword>
<keyword evidence="6" id="KW-1015">Disulfide bond</keyword>
<dbReference type="AlphaFoldDB" id="A0A448XFN1"/>
<evidence type="ECO:0000256" key="1">
    <source>
        <dbReference type="ARBA" id="ARBA00004236"/>
    </source>
</evidence>
<comment type="subcellular location">
    <subcellularLocation>
        <location evidence="1">Cell membrane</location>
    </subcellularLocation>
</comment>